<protein>
    <submittedName>
        <fullName evidence="2">Uncharacterized protein</fullName>
    </submittedName>
</protein>
<dbReference type="EMBL" id="MHCI01000001">
    <property type="protein sequence ID" value="OGY17429.1"/>
    <property type="molecule type" value="Genomic_DNA"/>
</dbReference>
<reference evidence="2 3" key="1">
    <citation type="journal article" date="2016" name="Nat. Commun.">
        <title>Thousands of microbial genomes shed light on interconnected biogeochemical processes in an aquifer system.</title>
        <authorList>
            <person name="Anantharaman K."/>
            <person name="Brown C.T."/>
            <person name="Hug L.A."/>
            <person name="Sharon I."/>
            <person name="Castelle C.J."/>
            <person name="Probst A.J."/>
            <person name="Thomas B.C."/>
            <person name="Singh A."/>
            <person name="Wilkins M.J."/>
            <person name="Karaoz U."/>
            <person name="Brodie E.L."/>
            <person name="Williams K.H."/>
            <person name="Hubbard S.S."/>
            <person name="Banfield J.F."/>
        </authorList>
    </citation>
    <scope>NUCLEOTIDE SEQUENCE [LARGE SCALE GENOMIC DNA]</scope>
</reference>
<dbReference type="AlphaFoldDB" id="A0A1G1VPU7"/>
<accession>A0A1G1VPU7</accession>
<gene>
    <name evidence="2" type="ORF">A2785_01130</name>
</gene>
<dbReference type="Proteomes" id="UP000179069">
    <property type="component" value="Unassembled WGS sequence"/>
</dbReference>
<name>A0A1G1VPU7_9BACT</name>
<evidence type="ECO:0000256" key="1">
    <source>
        <dbReference type="SAM" id="MobiDB-lite"/>
    </source>
</evidence>
<organism evidence="2 3">
    <name type="scientific">Candidatus Chisholmbacteria bacterium RIFCSPHIGHO2_01_FULL_49_18</name>
    <dbReference type="NCBI Taxonomy" id="1797590"/>
    <lineage>
        <taxon>Bacteria</taxon>
        <taxon>Candidatus Chisholmiibacteriota</taxon>
    </lineage>
</organism>
<evidence type="ECO:0000313" key="3">
    <source>
        <dbReference type="Proteomes" id="UP000179069"/>
    </source>
</evidence>
<evidence type="ECO:0000313" key="2">
    <source>
        <dbReference type="EMBL" id="OGY17429.1"/>
    </source>
</evidence>
<comment type="caution">
    <text evidence="2">The sequence shown here is derived from an EMBL/GenBank/DDBJ whole genome shotgun (WGS) entry which is preliminary data.</text>
</comment>
<proteinExistence type="predicted"/>
<feature type="region of interest" description="Disordered" evidence="1">
    <location>
        <begin position="1"/>
        <end position="20"/>
    </location>
</feature>
<sequence length="164" mass="18131">MVQEATETLPALHPADVAEDRAAEEQGQLFARYKEIGGILPQGIFEGAMTLLQSTHPESFSEDEKKANTHLAMLAQGYARAAHITITPKIEALYSILIANKGDVLRQPGERKPFPLGGDQPTMAQALLMAGEYSKYRTFIHHFSIACKDDLDRERRPRPTSQAA</sequence>